<dbReference type="InterPro" id="IPR000587">
    <property type="entry name" value="Creatinase_N"/>
</dbReference>
<dbReference type="EC" id="3.4.11.9" evidence="7"/>
<evidence type="ECO:0000256" key="1">
    <source>
        <dbReference type="ARBA" id="ARBA00008766"/>
    </source>
</evidence>
<comment type="similarity">
    <text evidence="1">Belongs to the peptidase M24B family.</text>
</comment>
<dbReference type="FunFam" id="3.90.230.10:FF:000009">
    <property type="entry name" value="xaa-Pro aminopeptidase 2"/>
    <property type="match status" value="1"/>
</dbReference>
<evidence type="ECO:0000256" key="3">
    <source>
        <dbReference type="ARBA" id="ARBA00022801"/>
    </source>
</evidence>
<accession>A0A7W6EE93</accession>
<sequence length="609" mass="65524">MFQDFDETSDASQSVSRLERLRLALSEAGVDGFLVPRADEHQGEYIPPSAARLAWLTGFTGSAGTALVLPDRAVVFTDGRYTVQVRAQIDPAAFTPESSVETPVADYLKAHAKGLRIGFDPWLHTMGEVAALTKGLAEIGGALVPLHRNPLDQCWQDRPLPPKGAIRLHPVARAGREAAEKLADLGHAIRDAGAEACILTDPASVAWAFNIRGSDVPHTPLPLSFAWLPVEGRPVLFVDGDKLSGEVAEALSQLAEIAAPESFEGRLAGLAKGRAVMLDPALAADRLREIVVAAGGTLIEKGDPARLPRARKNATEIAGSRSAHRRDGAAVSSFLAWLDRQPPGSVTEIGAAEKLEAIRRTFGERDGMPLRDISFDTISGSGPNAALPHYRVNRVSDRTLKAGELFLIDSGGQYDDGTTDITRTVAIGVVSDEMRQKFTLVLKGMIAISTARFPKGTRGLDLDPLARVALWRAGCDYAHGTGHGVGSFLAVHEGPQSISRRGMAVLEEGMIVSNEPGYYAEGRFGIRTENLLLVEAPTSIDDGDAPMHGFETLTFAPIDRRAMQPHLLSGEEITWLDGYHQEVRRVVGPLLSPDDRVWLDEVTRPLSAA</sequence>
<keyword evidence="2" id="KW-0479">Metal-binding</keyword>
<dbReference type="Gene3D" id="3.40.350.10">
    <property type="entry name" value="Creatinase/prolidase N-terminal domain"/>
    <property type="match status" value="2"/>
</dbReference>
<dbReference type="InterPro" id="IPR000994">
    <property type="entry name" value="Pept_M24"/>
</dbReference>
<dbReference type="Pfam" id="PF01321">
    <property type="entry name" value="Creatinase_N"/>
    <property type="match status" value="1"/>
</dbReference>
<comment type="caution">
    <text evidence="7">The sequence shown here is derived from an EMBL/GenBank/DDBJ whole genome shotgun (WGS) entry which is preliminary data.</text>
</comment>
<dbReference type="CDD" id="cd01085">
    <property type="entry name" value="APP"/>
    <property type="match status" value="1"/>
</dbReference>
<dbReference type="Proteomes" id="UP000542776">
    <property type="component" value="Unassembled WGS sequence"/>
</dbReference>
<keyword evidence="7" id="KW-0031">Aminopeptidase</keyword>
<dbReference type="InterPro" id="IPR036005">
    <property type="entry name" value="Creatinase/aminopeptidase-like"/>
</dbReference>
<gene>
    <name evidence="7" type="ORF">GGR04_002312</name>
</gene>
<dbReference type="InterPro" id="IPR033740">
    <property type="entry name" value="Pept_M24B"/>
</dbReference>
<feature type="domain" description="Peptidase M24" evidence="4">
    <location>
        <begin position="321"/>
        <end position="535"/>
    </location>
</feature>
<dbReference type="Gene3D" id="3.90.230.10">
    <property type="entry name" value="Creatinase/methionine aminopeptidase superfamily"/>
    <property type="match status" value="1"/>
</dbReference>
<evidence type="ECO:0000256" key="2">
    <source>
        <dbReference type="ARBA" id="ARBA00022723"/>
    </source>
</evidence>
<dbReference type="GO" id="GO:0005737">
    <property type="term" value="C:cytoplasm"/>
    <property type="evidence" value="ECO:0007669"/>
    <property type="project" value="UniProtKB-ARBA"/>
</dbReference>
<evidence type="ECO:0000259" key="6">
    <source>
        <dbReference type="Pfam" id="PF16188"/>
    </source>
</evidence>
<organism evidence="7 8">
    <name type="scientific">Aureimonas pseudogalii</name>
    <dbReference type="NCBI Taxonomy" id="1744844"/>
    <lineage>
        <taxon>Bacteria</taxon>
        <taxon>Pseudomonadati</taxon>
        <taxon>Pseudomonadota</taxon>
        <taxon>Alphaproteobacteria</taxon>
        <taxon>Hyphomicrobiales</taxon>
        <taxon>Aurantimonadaceae</taxon>
        <taxon>Aureimonas</taxon>
    </lineage>
</organism>
<dbReference type="Pfam" id="PF00557">
    <property type="entry name" value="Peptidase_M24"/>
    <property type="match status" value="1"/>
</dbReference>
<dbReference type="PANTHER" id="PTHR43763">
    <property type="entry name" value="XAA-PRO AMINOPEPTIDASE 1"/>
    <property type="match status" value="1"/>
</dbReference>
<dbReference type="GO" id="GO:0070006">
    <property type="term" value="F:metalloaminopeptidase activity"/>
    <property type="evidence" value="ECO:0007669"/>
    <property type="project" value="InterPro"/>
</dbReference>
<evidence type="ECO:0000313" key="7">
    <source>
        <dbReference type="EMBL" id="MBB3998471.1"/>
    </source>
</evidence>
<keyword evidence="8" id="KW-1185">Reference proteome</keyword>
<reference evidence="7 8" key="1">
    <citation type="submission" date="2020-08" db="EMBL/GenBank/DDBJ databases">
        <title>Genomic Encyclopedia of Type Strains, Phase IV (KMG-IV): sequencing the most valuable type-strain genomes for metagenomic binning, comparative biology and taxonomic classification.</title>
        <authorList>
            <person name="Goeker M."/>
        </authorList>
    </citation>
    <scope>NUCLEOTIDE SEQUENCE [LARGE SCALE GENOMIC DNA]</scope>
    <source>
        <strain evidence="7 8">DSM 102238</strain>
    </source>
</reference>
<proteinExistence type="inferred from homology"/>
<dbReference type="Pfam" id="PF16188">
    <property type="entry name" value="Peptidase_M24_C"/>
    <property type="match status" value="1"/>
</dbReference>
<dbReference type="AlphaFoldDB" id="A0A7W6EE93"/>
<dbReference type="EMBL" id="JACIEK010000005">
    <property type="protein sequence ID" value="MBB3998471.1"/>
    <property type="molecule type" value="Genomic_DNA"/>
</dbReference>
<evidence type="ECO:0000259" key="4">
    <source>
        <dbReference type="Pfam" id="PF00557"/>
    </source>
</evidence>
<dbReference type="InterPro" id="IPR032416">
    <property type="entry name" value="Peptidase_M24_C"/>
</dbReference>
<dbReference type="InterPro" id="IPR050422">
    <property type="entry name" value="X-Pro_aminopeptidase_P"/>
</dbReference>
<dbReference type="Pfam" id="PF16189">
    <property type="entry name" value="Creatinase_N_2"/>
    <property type="match status" value="1"/>
</dbReference>
<dbReference type="GO" id="GO:0046872">
    <property type="term" value="F:metal ion binding"/>
    <property type="evidence" value="ECO:0007669"/>
    <property type="project" value="UniProtKB-KW"/>
</dbReference>
<protein>
    <submittedName>
        <fullName evidence="7">Xaa-Pro aminopeptidase</fullName>
        <ecNumber evidence="7">3.4.11.9</ecNumber>
    </submittedName>
</protein>
<evidence type="ECO:0000259" key="5">
    <source>
        <dbReference type="Pfam" id="PF01321"/>
    </source>
</evidence>
<feature type="domain" description="Peptidase M24 C-terminal" evidence="6">
    <location>
        <begin position="547"/>
        <end position="606"/>
    </location>
</feature>
<keyword evidence="3 7" id="KW-0378">Hydrolase</keyword>
<feature type="domain" description="Creatinase N-terminal" evidence="5">
    <location>
        <begin position="17"/>
        <end position="143"/>
    </location>
</feature>
<dbReference type="SUPFAM" id="SSF55920">
    <property type="entry name" value="Creatinase/aminopeptidase"/>
    <property type="match status" value="1"/>
</dbReference>
<dbReference type="PANTHER" id="PTHR43763:SF6">
    <property type="entry name" value="XAA-PRO AMINOPEPTIDASE 1"/>
    <property type="match status" value="1"/>
</dbReference>
<name>A0A7W6EE93_9HYPH</name>
<dbReference type="InterPro" id="IPR029149">
    <property type="entry name" value="Creatin/AminoP/Spt16_N"/>
</dbReference>
<evidence type="ECO:0000313" key="8">
    <source>
        <dbReference type="Proteomes" id="UP000542776"/>
    </source>
</evidence>
<keyword evidence="7" id="KW-0645">Protease</keyword>
<dbReference type="SUPFAM" id="SSF53092">
    <property type="entry name" value="Creatinase/prolidase N-terminal domain"/>
    <property type="match status" value="1"/>
</dbReference>